<evidence type="ECO:0000256" key="1">
    <source>
        <dbReference type="ARBA" id="ARBA00004167"/>
    </source>
</evidence>
<protein>
    <submittedName>
        <fullName evidence="6">Translocation/assembly module TamB domain-containing protein</fullName>
    </submittedName>
</protein>
<dbReference type="EMBL" id="JBDPZD010000005">
    <property type="protein sequence ID" value="MEO3693064.1"/>
    <property type="molecule type" value="Genomic_DNA"/>
</dbReference>
<dbReference type="RefSeq" id="WP_347705884.1">
    <property type="nucleotide sequence ID" value="NZ_JBDPZD010000005.1"/>
</dbReference>
<sequence length="1286" mass="138756">MNRPARTLLWALLGLGLTALLLLATGFGLLATSRGSLLLLQQLPGVQAEGVRGPLLGDFEADHLQLKLSTGEQIELRGLAWRGLRWEAGGLKLDRLSLQQLLFRPSPTPSNSAPLQAWRSPVAVEVAAIEIASLDLAGVQLQDLRAAGSLGEHHAFTLQRLRWQQLQLAGELSVDGSAPMQTRLALRVSSPENRPADAGTDLPAWRGELLAQGPLAALQTKGRLEAEGQSLAFQGLVRPFAPWPLGAFTLETHALDLAALHSAAPHTALEGEARLTPEANTTRQHLHLRLTNPHVGRWDLGRLPVRELVLDASFMPDALKELRIDALQARLGGDARITGRGQVSPDGRWQLQAQLDDLQPERLDARLVAGRLDGPVDLSGGGGQPLKLRFDLQGQRTPAPLRLRALLTHEGERWRLDEGEILAAGGRATLSGQHDPAGSSTLTGRLADFDPSRLWRGSLPAMRLNGQFEGQHSTARTAVQLSLQDSKVAELPLSGQAALERGAPTNPWGLQLQLKLGSADLNAQGQGRLESFEGRLRLQAPQLAELNTLKALHPALAHLAGQLKLDTTFTLSHPSQGWRLVADGQGEASQLRWGEQGRLNQLQARWQLPALDSSGPLALDLKASGISLPGLQLNELQAQLDGNWAAHRLQLKAGGSSPLPGRPGDTLALQADAQGGLEGLPDLQRLQWRGRLARVQLAPLRPGLPPLLEAQDLGLQASAQGLDFASAQADIAGARIAWQTLRWQPKDTGSEALLDLRLLPFDVAPLLARWQPDFGWTGDLRVGGTARWQWRAGRLDGDLLIERLGGDLRVQDDAGPMPLGLSDLRLAASHHDGVWRFAQGVAGQQLGNFVATQSLAGPGPWPDANSALDGVLQAQVDHLSRWGSWLPAGWRLGGRINGLARLSGRLGAPLWKGQVEGDGLSVRHALQGVDVGDGRILLKLDGDKARLEQFEAHAGPGVITATGDAELGAKPAARLQFQADRLQILGRADQRLVASGKAQLSLTPETLQLKGLLRADEGRFDFSRADAPSLADDVVVQRGPAVSAERATRRAPARTTQVDLDVDLGDAFHVLGRGLETQLRGKLHLGQRDQKLQLTGKIQTHGGQYLAYGQRLDIEQGELVFTGAYDNPALDVIATRPNTDTRVGVRVTGTALAPRVALFSEPELSETDKLSWLLLGRGPDGLGRTDAALLQRAAVALLAGEGGSGRSLRSLGLDELSVARADDDTRTTIVRLGRQLSQRWYVGYERSLNATTGSWQLIYRIAQRFTLRAQSGDDNALDLIWQWRWN</sequence>
<feature type="domain" description="Translocation and assembly module TamB C-terminal" evidence="5">
    <location>
        <begin position="950"/>
        <end position="1285"/>
    </location>
</feature>
<dbReference type="Proteomes" id="UP001495147">
    <property type="component" value="Unassembled WGS sequence"/>
</dbReference>
<evidence type="ECO:0000256" key="3">
    <source>
        <dbReference type="ARBA" id="ARBA00022989"/>
    </source>
</evidence>
<gene>
    <name evidence="6" type="ORF">ABDJ85_16450</name>
</gene>
<organism evidence="6 7">
    <name type="scientific">Roseateles paludis</name>
    <dbReference type="NCBI Taxonomy" id="3145238"/>
    <lineage>
        <taxon>Bacteria</taxon>
        <taxon>Pseudomonadati</taxon>
        <taxon>Pseudomonadota</taxon>
        <taxon>Betaproteobacteria</taxon>
        <taxon>Burkholderiales</taxon>
        <taxon>Sphaerotilaceae</taxon>
        <taxon>Roseateles</taxon>
    </lineage>
</organism>
<keyword evidence="4" id="KW-0472">Membrane</keyword>
<evidence type="ECO:0000256" key="4">
    <source>
        <dbReference type="ARBA" id="ARBA00023136"/>
    </source>
</evidence>
<evidence type="ECO:0000256" key="2">
    <source>
        <dbReference type="ARBA" id="ARBA00022692"/>
    </source>
</evidence>
<evidence type="ECO:0000313" key="7">
    <source>
        <dbReference type="Proteomes" id="UP001495147"/>
    </source>
</evidence>
<dbReference type="PANTHER" id="PTHR36985">
    <property type="entry name" value="TRANSLOCATION AND ASSEMBLY MODULE SUBUNIT TAMB"/>
    <property type="match status" value="1"/>
</dbReference>
<reference evidence="6 7" key="1">
    <citation type="submission" date="2024-05" db="EMBL/GenBank/DDBJ databases">
        <title>Roseateles sp. DJS-2-20 16S ribosomal RNA gene Genome sequencing and assembly.</title>
        <authorList>
            <person name="Woo H."/>
        </authorList>
    </citation>
    <scope>NUCLEOTIDE SEQUENCE [LARGE SCALE GENOMIC DNA]</scope>
    <source>
        <strain evidence="6 7">DJS-2-20</strain>
    </source>
</reference>
<keyword evidence="7" id="KW-1185">Reference proteome</keyword>
<keyword evidence="2" id="KW-0812">Transmembrane</keyword>
<evidence type="ECO:0000259" key="5">
    <source>
        <dbReference type="Pfam" id="PF04357"/>
    </source>
</evidence>
<dbReference type="InterPro" id="IPR007452">
    <property type="entry name" value="TamB_C"/>
</dbReference>
<accession>A0ABV0G5R0</accession>
<comment type="subcellular location">
    <subcellularLocation>
        <location evidence="1">Membrane</location>
        <topology evidence="1">Single-pass membrane protein</topology>
    </subcellularLocation>
</comment>
<keyword evidence="3" id="KW-1133">Transmembrane helix</keyword>
<evidence type="ECO:0000313" key="6">
    <source>
        <dbReference type="EMBL" id="MEO3693064.1"/>
    </source>
</evidence>
<dbReference type="Pfam" id="PF04357">
    <property type="entry name" value="TamB"/>
    <property type="match status" value="1"/>
</dbReference>
<name>A0ABV0G5R0_9BURK</name>
<dbReference type="PANTHER" id="PTHR36985:SF1">
    <property type="entry name" value="TRANSLOCATION AND ASSEMBLY MODULE SUBUNIT TAMB"/>
    <property type="match status" value="1"/>
</dbReference>
<comment type="caution">
    <text evidence="6">The sequence shown here is derived from an EMBL/GenBank/DDBJ whole genome shotgun (WGS) entry which is preliminary data.</text>
</comment>
<proteinExistence type="predicted"/>